<protein>
    <submittedName>
        <fullName evidence="1">Uncharacterized protein</fullName>
    </submittedName>
</protein>
<dbReference type="EMBL" id="JAZDUA010000261">
    <property type="protein sequence ID" value="KAK7862750.1"/>
    <property type="molecule type" value="Genomic_DNA"/>
</dbReference>
<organism evidence="1 2">
    <name type="scientific">Gryllus longicercus</name>
    <dbReference type="NCBI Taxonomy" id="2509291"/>
    <lineage>
        <taxon>Eukaryota</taxon>
        <taxon>Metazoa</taxon>
        <taxon>Ecdysozoa</taxon>
        <taxon>Arthropoda</taxon>
        <taxon>Hexapoda</taxon>
        <taxon>Insecta</taxon>
        <taxon>Pterygota</taxon>
        <taxon>Neoptera</taxon>
        <taxon>Polyneoptera</taxon>
        <taxon>Orthoptera</taxon>
        <taxon>Ensifera</taxon>
        <taxon>Gryllidea</taxon>
        <taxon>Grylloidea</taxon>
        <taxon>Gryllidae</taxon>
        <taxon>Gryllinae</taxon>
        <taxon>Gryllus</taxon>
    </lineage>
</organism>
<reference evidence="1 2" key="1">
    <citation type="submission" date="2024-03" db="EMBL/GenBank/DDBJ databases">
        <title>The genome assembly and annotation of the cricket Gryllus longicercus Weissman &amp; Gray.</title>
        <authorList>
            <person name="Szrajer S."/>
            <person name="Gray D."/>
            <person name="Ylla G."/>
        </authorList>
    </citation>
    <scope>NUCLEOTIDE SEQUENCE [LARGE SCALE GENOMIC DNA]</scope>
    <source>
        <strain evidence="1">DAG 2021-001</strain>
        <tissue evidence="1">Whole body minus gut</tissue>
    </source>
</reference>
<accession>A0AAN9VDB8</accession>
<proteinExistence type="predicted"/>
<comment type="caution">
    <text evidence="1">The sequence shown here is derived from an EMBL/GenBank/DDBJ whole genome shotgun (WGS) entry which is preliminary data.</text>
</comment>
<evidence type="ECO:0000313" key="1">
    <source>
        <dbReference type="EMBL" id="KAK7862750.1"/>
    </source>
</evidence>
<dbReference type="Proteomes" id="UP001378592">
    <property type="component" value="Unassembled WGS sequence"/>
</dbReference>
<evidence type="ECO:0000313" key="2">
    <source>
        <dbReference type="Proteomes" id="UP001378592"/>
    </source>
</evidence>
<keyword evidence="2" id="KW-1185">Reference proteome</keyword>
<dbReference type="AlphaFoldDB" id="A0AAN9VDB8"/>
<sequence>MQECEKRPCLYFLNWNIRTKNIQEIALVLNKEVEANLVLKGESVSREVVSTYEITSSNEVCSSSLCFNTRDLETSRHEEPTLEHLNQAHHFLYCLYPLDL</sequence>
<name>A0AAN9VDB8_9ORTH</name>
<gene>
    <name evidence="1" type="ORF">R5R35_002515</name>
</gene>